<feature type="region of interest" description="Disordered" evidence="8">
    <location>
        <begin position="1"/>
        <end position="611"/>
    </location>
</feature>
<feature type="compositionally biased region" description="Basic and acidic residues" evidence="8">
    <location>
        <begin position="96"/>
        <end position="110"/>
    </location>
</feature>
<protein>
    <recommendedName>
        <fullName evidence="9">Condensin complex subunit 1 C-terminal domain-containing protein</fullName>
    </recommendedName>
</protein>
<keyword evidence="3" id="KW-0498">Mitosis</keyword>
<dbReference type="PANTHER" id="PTHR14222">
    <property type="entry name" value="CONDENSIN"/>
    <property type="match status" value="1"/>
</dbReference>
<feature type="compositionally biased region" description="Basic residues" evidence="8">
    <location>
        <begin position="752"/>
        <end position="763"/>
    </location>
</feature>
<feature type="compositionally biased region" description="Polar residues" evidence="8">
    <location>
        <begin position="540"/>
        <end position="550"/>
    </location>
</feature>
<feature type="compositionally biased region" description="Low complexity" evidence="8">
    <location>
        <begin position="497"/>
        <end position="506"/>
    </location>
</feature>
<comment type="subcellular location">
    <subcellularLocation>
        <location evidence="1">Nucleus</location>
    </subcellularLocation>
</comment>
<feature type="compositionally biased region" description="Basic and acidic residues" evidence="8">
    <location>
        <begin position="285"/>
        <end position="496"/>
    </location>
</feature>
<feature type="compositionally biased region" description="Low complexity" evidence="8">
    <location>
        <begin position="551"/>
        <end position="564"/>
    </location>
</feature>
<reference evidence="10" key="2">
    <citation type="submission" date="2008-12" db="EMBL/GenBank/DDBJ databases">
        <title>Improved gene annotation of the rice (Oryza sativa) genomes.</title>
        <authorList>
            <person name="Wang J."/>
            <person name="Li R."/>
            <person name="Fan W."/>
            <person name="Huang Q."/>
            <person name="Zhang J."/>
            <person name="Zhou Y."/>
            <person name="Hu Y."/>
            <person name="Zi S."/>
            <person name="Li J."/>
            <person name="Ni P."/>
            <person name="Zheng H."/>
            <person name="Zhang Y."/>
            <person name="Zhao M."/>
            <person name="Hao Q."/>
            <person name="McDermott J."/>
            <person name="Samudrala R."/>
            <person name="Kristiansen K."/>
            <person name="Wong G.K.-S."/>
        </authorList>
    </citation>
    <scope>NUCLEOTIDE SEQUENCE</scope>
</reference>
<dbReference type="FunFam" id="1.25.10.10:FF:000413">
    <property type="entry name" value="Condensin-2 complex subunit D3"/>
    <property type="match status" value="1"/>
</dbReference>
<sequence>MRARETVGTKDKNVSMSTSKPASMASDPFDVLGTTSTSKHTSSGIFTDPLDELGRPAKSQGKKHDNTAVDSGLFEDSSTFNQVPKSEPLFTSELNDDLKDRNGSTKDRDSSPVQNFSRKNTTQKPSVENFENIFPKSQSARYSDVHVDIGASGSEKYSGNGMDDQSPRSDESEDEIWLTVSEIPLFTQPTSAPPPSRTPPPLAVKQKPHGSQAKRKDDNYPRRSNQNHNHHRSSSNQAGSSSIDELEDFAMGKSQSSAYDNANPFNEEEFEHSSSAAASAAAMKEAMDKAEAKFKHAKVVRERERDAKHRNREQQEQDDEARFNTQDHEERDRQERLEREREMRQREEKEREQRRLEEERELEKQRERERAARQAVERATKEARERAAAEARAKAEREARQRAERAAVQRAQKEARERAAVDARERAERAAAEAKERAAAEAKEKVATQARDRAAAERAAVERAQQEARRRAERAAVERAASEARERQAAEARERQAAAAAAAAAAAKEKQSKPDDLESFFGMGARANSAPKQRAPTADSMFNSQTQNRGAASSASASMRKASSTTNIADDLSAIFGGAPTSSEEFQEIEGESEERRRARFERHQRTRERAAKALAEKNERDMQVQREQAERHRISETMDFEIKRWAAGKEGNLRALLSTLQYVLWPECGWQPVSLTDLITAAAVKKVYRKATLCIHPDKVQQKGANLQQKYVAEKVFDLLKSASSSAASHDAAAAANPSSGSGSGSGSGKGNHRNRKRKSHQQRQSPAAAPSLLPRALALLADAAGRLPLGEHPDARRSLVDTAAELAAFDVLVAVLGSGYYAEAMPDLVRALAPVALSGSRSAARASAVEFLARKVVPLGVEGGEDGVRKAVGYLPRYLAAKAPEKSEARAMAVEAIVEVVRAMGQLEMEGFAGYVVAMAKGKAKGRLLAVDLILAMLPLLLPSEGDDCGLQEGSWGLKFVRVLVERCSDTVGGVRARALTNAAQALDVLSERGMEVDRLQEVMRIGNIGLGELLRLRCADDKAAVRKAALVLITKSIRLIGRPVDESLLSAMGAACSDPLVSIRKAALAAISEVFRNFPDERVTKEWLQAVPPLVIDSETSIQEECENLFLELVLNRVCQAANLNLNDDSNDMEEVFPKGTLDLLKSICDGEVAPCIKKICASLGKKKKLKPLLASSLQNIITISESLWLRGCKPIEMWTAPAGAWWLLSEVSSFAPKSVNWKFLSHHWKLLDNVGQDKGKVRPKGEPNSALWAVDRVSLLQTISNVSMELPVEPAAELAHSLLTRIENFDMNLSEVNMSVIYKVDAHVKSLKTLCKRKAKTAKEGETLILKWVQQLICKAVNILDEYIKETSEAAKGPKFFTPLSGKLKGRKDASAQKSMSHAVIAVFTIGSLILACPTANVQGVIPSLHTIITSGNSQPRPKNLAGGTVSFKELAPSLYIQSWDTMAKICLVDDKLAKRYIPLFVQELERSDLATLRNNIMIALADFYVRYTAMVDCYMSKITKSLRDPCEVVRRQTFILLSKLLQRDYVKWRGVLFLRFLPSLVDESEKIRHLADFLFGNILKAKAPLLAYNSFIEAIYVLNNCLGNGAQTESQGRGTDERSRSKRMHIYVSLLKQMAPEHLLATSAKLCAEILAAACDGLLNVDDAAGRAVLQDALQILACKEMRIHPNICTDNSEMDEECGDGGSSNATLQAAKGRAVTQVAKKNLIQIAIPIFIELKRLLESKNSPLTGCLMECLRTLLKDYKNEFDEILVADKQLQKELLYDMQKLDVAGKGKAKAAAAAEAGPSGASPAVNGGGKRAADGSARATARSVLKEVNRNTPTPPLNSMSVPKVRSMLGVGSRRPAVLESVRRLEPFGSDDEN</sequence>
<dbReference type="InterPro" id="IPR016024">
    <property type="entry name" value="ARM-type_fold"/>
</dbReference>
<keyword evidence="7" id="KW-0131">Cell cycle</keyword>
<dbReference type="InterPro" id="IPR026971">
    <property type="entry name" value="CND1/NCAPD3"/>
</dbReference>
<feature type="region of interest" description="Disordered" evidence="8">
    <location>
        <begin position="732"/>
        <end position="771"/>
    </location>
</feature>
<feature type="region of interest" description="Disordered" evidence="8">
    <location>
        <begin position="1790"/>
        <end position="1846"/>
    </location>
</feature>
<keyword evidence="6" id="KW-0539">Nucleus</keyword>
<feature type="compositionally biased region" description="Polar residues" evidence="8">
    <location>
        <begin position="111"/>
        <end position="126"/>
    </location>
</feature>
<evidence type="ECO:0000256" key="7">
    <source>
        <dbReference type="ARBA" id="ARBA00023306"/>
    </source>
</evidence>
<keyword evidence="4" id="KW-0175">Coiled coil</keyword>
<dbReference type="InterPro" id="IPR032682">
    <property type="entry name" value="Cnd1_C"/>
</dbReference>
<evidence type="ECO:0000256" key="6">
    <source>
        <dbReference type="ARBA" id="ARBA00023242"/>
    </source>
</evidence>
<feature type="compositionally biased region" description="Pro residues" evidence="8">
    <location>
        <begin position="191"/>
        <end position="202"/>
    </location>
</feature>
<accession>B9GDL6</accession>
<evidence type="ECO:0000313" key="10">
    <source>
        <dbReference type="EMBL" id="EEE53373.1"/>
    </source>
</evidence>
<feature type="compositionally biased region" description="Basic and acidic residues" evidence="8">
    <location>
        <begin position="507"/>
        <end position="516"/>
    </location>
</feature>
<feature type="compositionally biased region" description="Low complexity" evidence="8">
    <location>
        <begin position="34"/>
        <end position="43"/>
    </location>
</feature>
<dbReference type="EMBL" id="CM000149">
    <property type="protein sequence ID" value="EEE53373.1"/>
    <property type="molecule type" value="Genomic_DNA"/>
</dbReference>
<keyword evidence="2" id="KW-0132">Cell division</keyword>
<dbReference type="Gene3D" id="1.25.10.10">
    <property type="entry name" value="Leucine-rich Repeat Variant"/>
    <property type="match status" value="1"/>
</dbReference>
<organism evidence="10">
    <name type="scientific">Oryza sativa subsp. japonica</name>
    <name type="common">Rice</name>
    <dbReference type="NCBI Taxonomy" id="39947"/>
    <lineage>
        <taxon>Eukaryota</taxon>
        <taxon>Viridiplantae</taxon>
        <taxon>Streptophyta</taxon>
        <taxon>Embryophyta</taxon>
        <taxon>Tracheophyta</taxon>
        <taxon>Spermatophyta</taxon>
        <taxon>Magnoliopsida</taxon>
        <taxon>Liliopsida</taxon>
        <taxon>Poales</taxon>
        <taxon>Poaceae</taxon>
        <taxon>BOP clade</taxon>
        <taxon>Oryzoideae</taxon>
        <taxon>Oryzeae</taxon>
        <taxon>Oryzinae</taxon>
        <taxon>Oryza</taxon>
        <taxon>Oryza sativa</taxon>
    </lineage>
</organism>
<dbReference type="PANTHER" id="PTHR14222:SF1">
    <property type="entry name" value="CONDENSIN-2 COMPLEX SUBUNIT D3"/>
    <property type="match status" value="1"/>
</dbReference>
<feature type="compositionally biased region" description="Low complexity" evidence="8">
    <location>
        <begin position="273"/>
        <end position="284"/>
    </location>
</feature>
<name>B9GDL6_ORYSJ</name>
<proteinExistence type="predicted"/>
<evidence type="ECO:0000256" key="2">
    <source>
        <dbReference type="ARBA" id="ARBA00022618"/>
    </source>
</evidence>
<reference evidence="10" key="1">
    <citation type="journal article" date="2005" name="PLoS Biol.">
        <title>The genomes of Oryza sativa: a history of duplications.</title>
        <authorList>
            <person name="Yu J."/>
            <person name="Wang J."/>
            <person name="Lin W."/>
            <person name="Li S."/>
            <person name="Li H."/>
            <person name="Zhou J."/>
            <person name="Ni P."/>
            <person name="Dong W."/>
            <person name="Hu S."/>
            <person name="Zeng C."/>
            <person name="Zhang J."/>
            <person name="Zhang Y."/>
            <person name="Li R."/>
            <person name="Xu Z."/>
            <person name="Li S."/>
            <person name="Li X."/>
            <person name="Zheng H."/>
            <person name="Cong L."/>
            <person name="Lin L."/>
            <person name="Yin J."/>
            <person name="Geng J."/>
            <person name="Li G."/>
            <person name="Shi J."/>
            <person name="Liu J."/>
            <person name="Lv H."/>
            <person name="Li J."/>
            <person name="Wang J."/>
            <person name="Deng Y."/>
            <person name="Ran L."/>
            <person name="Shi X."/>
            <person name="Wang X."/>
            <person name="Wu Q."/>
            <person name="Li C."/>
            <person name="Ren X."/>
            <person name="Wang J."/>
            <person name="Wang X."/>
            <person name="Li D."/>
            <person name="Liu D."/>
            <person name="Zhang X."/>
            <person name="Ji Z."/>
            <person name="Zhao W."/>
            <person name="Sun Y."/>
            <person name="Zhang Z."/>
            <person name="Bao J."/>
            <person name="Han Y."/>
            <person name="Dong L."/>
            <person name="Ji J."/>
            <person name="Chen P."/>
            <person name="Wu S."/>
            <person name="Liu J."/>
            <person name="Xiao Y."/>
            <person name="Bu D."/>
            <person name="Tan J."/>
            <person name="Yang L."/>
            <person name="Ye C."/>
            <person name="Zhang J."/>
            <person name="Xu J."/>
            <person name="Zhou Y."/>
            <person name="Yu Y."/>
            <person name="Zhang B."/>
            <person name="Zhuang S."/>
            <person name="Wei H."/>
            <person name="Liu B."/>
            <person name="Lei M."/>
            <person name="Yu H."/>
            <person name="Li Y."/>
            <person name="Xu H."/>
            <person name="Wei S."/>
            <person name="He X."/>
            <person name="Fang L."/>
            <person name="Zhang Z."/>
            <person name="Zhang Y."/>
            <person name="Huang X."/>
            <person name="Su Z."/>
            <person name="Tong W."/>
            <person name="Li J."/>
            <person name="Tong Z."/>
            <person name="Li S."/>
            <person name="Ye J."/>
            <person name="Wang L."/>
            <person name="Fang L."/>
            <person name="Lei T."/>
            <person name="Chen C."/>
            <person name="Chen H."/>
            <person name="Xu Z."/>
            <person name="Li H."/>
            <person name="Huang H."/>
            <person name="Zhang F."/>
            <person name="Xu H."/>
            <person name="Li N."/>
            <person name="Zhao C."/>
            <person name="Li S."/>
            <person name="Dong L."/>
            <person name="Huang Y."/>
            <person name="Li L."/>
            <person name="Xi Y."/>
            <person name="Qi Q."/>
            <person name="Li W."/>
            <person name="Zhang B."/>
            <person name="Hu W."/>
            <person name="Zhang Y."/>
            <person name="Tian X."/>
            <person name="Jiao Y."/>
            <person name="Liang X."/>
            <person name="Jin J."/>
            <person name="Gao L."/>
            <person name="Zheng W."/>
            <person name="Hao B."/>
            <person name="Liu S."/>
            <person name="Wang W."/>
            <person name="Yuan L."/>
            <person name="Cao M."/>
            <person name="McDermott J."/>
            <person name="Samudrala R."/>
            <person name="Wang J."/>
            <person name="Wong G.K."/>
            <person name="Yang H."/>
        </authorList>
    </citation>
    <scope>NUCLEOTIDE SEQUENCE [LARGE SCALE GENOMIC DNA]</scope>
</reference>
<dbReference type="Pfam" id="PF12717">
    <property type="entry name" value="Cnd1"/>
    <property type="match status" value="1"/>
</dbReference>
<evidence type="ECO:0000256" key="1">
    <source>
        <dbReference type="ARBA" id="ARBA00004123"/>
    </source>
</evidence>
<dbReference type="Proteomes" id="UP000007752">
    <property type="component" value="Chromosome 12"/>
</dbReference>
<feature type="domain" description="Condensin complex subunit 1 C-terminal" evidence="9">
    <location>
        <begin position="1481"/>
        <end position="1638"/>
    </location>
</feature>
<dbReference type="GO" id="GO:0051301">
    <property type="term" value="P:cell division"/>
    <property type="evidence" value="ECO:0007669"/>
    <property type="project" value="UniProtKB-KW"/>
</dbReference>
<gene>
    <name evidence="10" type="ORF">OsJ_36414</name>
</gene>
<feature type="compositionally biased region" description="Low complexity" evidence="8">
    <location>
        <begin position="732"/>
        <end position="742"/>
    </location>
</feature>
<evidence type="ECO:0000256" key="8">
    <source>
        <dbReference type="SAM" id="MobiDB-lite"/>
    </source>
</evidence>
<dbReference type="SUPFAM" id="SSF48371">
    <property type="entry name" value="ARM repeat"/>
    <property type="match status" value="1"/>
</dbReference>
<feature type="compositionally biased region" description="Basic and acidic residues" evidence="8">
    <location>
        <begin position="594"/>
        <end position="611"/>
    </location>
</feature>
<evidence type="ECO:0000259" key="9">
    <source>
        <dbReference type="Pfam" id="PF12717"/>
    </source>
</evidence>
<feature type="compositionally biased region" description="Polar residues" evidence="8">
    <location>
        <begin position="253"/>
        <end position="264"/>
    </location>
</feature>
<evidence type="ECO:0000256" key="5">
    <source>
        <dbReference type="ARBA" id="ARBA00023067"/>
    </source>
</evidence>
<dbReference type="GO" id="GO:0007076">
    <property type="term" value="P:mitotic chromosome condensation"/>
    <property type="evidence" value="ECO:0007669"/>
    <property type="project" value="InterPro"/>
</dbReference>
<dbReference type="FunFam" id="1.10.287.110:FF:000009">
    <property type="entry name" value="Auxilin-related protein 1"/>
    <property type="match status" value="1"/>
</dbReference>
<evidence type="ECO:0000256" key="4">
    <source>
        <dbReference type="ARBA" id="ARBA00023054"/>
    </source>
</evidence>
<evidence type="ECO:0000256" key="3">
    <source>
        <dbReference type="ARBA" id="ARBA00022776"/>
    </source>
</evidence>
<keyword evidence="5" id="KW-0226">DNA condensation</keyword>
<dbReference type="GO" id="GO:0005634">
    <property type="term" value="C:nucleus"/>
    <property type="evidence" value="ECO:0007669"/>
    <property type="project" value="UniProtKB-SubCell"/>
</dbReference>
<feature type="compositionally biased region" description="Basic and acidic residues" evidence="8">
    <location>
        <begin position="1"/>
        <end position="13"/>
    </location>
</feature>
<dbReference type="InterPro" id="IPR011989">
    <property type="entry name" value="ARM-like"/>
</dbReference>
<dbReference type="Gene3D" id="1.10.287.110">
    <property type="entry name" value="DnaJ domain"/>
    <property type="match status" value="1"/>
</dbReference>
<dbReference type="SUPFAM" id="SSF46565">
    <property type="entry name" value="Chaperone J-domain"/>
    <property type="match status" value="1"/>
</dbReference>
<dbReference type="InterPro" id="IPR036869">
    <property type="entry name" value="J_dom_sf"/>
</dbReference>
<feature type="compositionally biased region" description="Low complexity" evidence="8">
    <location>
        <begin position="1790"/>
        <end position="1800"/>
    </location>
</feature>